<evidence type="ECO:0000256" key="1">
    <source>
        <dbReference type="SAM" id="MobiDB-lite"/>
    </source>
</evidence>
<dbReference type="InterPro" id="IPR015946">
    <property type="entry name" value="KH_dom-like_a/b"/>
</dbReference>
<dbReference type="Gene3D" id="3.30.300.20">
    <property type="match status" value="1"/>
</dbReference>
<organism evidence="2 3">
    <name type="scientific">Polyplax serrata</name>
    <name type="common">Common mouse louse</name>
    <dbReference type="NCBI Taxonomy" id="468196"/>
    <lineage>
        <taxon>Eukaryota</taxon>
        <taxon>Metazoa</taxon>
        <taxon>Ecdysozoa</taxon>
        <taxon>Arthropoda</taxon>
        <taxon>Hexapoda</taxon>
        <taxon>Insecta</taxon>
        <taxon>Pterygota</taxon>
        <taxon>Neoptera</taxon>
        <taxon>Paraneoptera</taxon>
        <taxon>Psocodea</taxon>
        <taxon>Troctomorpha</taxon>
        <taxon>Phthiraptera</taxon>
        <taxon>Anoplura</taxon>
        <taxon>Polyplacidae</taxon>
        <taxon>Polyplax</taxon>
    </lineage>
</organism>
<evidence type="ECO:0008006" key="4">
    <source>
        <dbReference type="Google" id="ProtNLM"/>
    </source>
</evidence>
<dbReference type="PANTHER" id="PTHR14725">
    <property type="entry name" value="RIBOSOME-BINDING FACTOR A, MITOCHONDRIAL-RELATED"/>
    <property type="match status" value="1"/>
</dbReference>
<feature type="region of interest" description="Disordered" evidence="1">
    <location>
        <begin position="177"/>
        <end position="200"/>
    </location>
</feature>
<protein>
    <recommendedName>
        <fullName evidence="4">Ribosome-binding factor A, mitochondrial</fullName>
    </recommendedName>
</protein>
<dbReference type="PANTHER" id="PTHR14725:SF0">
    <property type="entry name" value="RIBOSOME-BINDING FACTOR A, MITOCHONDRIAL-RELATED"/>
    <property type="match status" value="1"/>
</dbReference>
<evidence type="ECO:0000313" key="2">
    <source>
        <dbReference type="EMBL" id="KAK6643484.1"/>
    </source>
</evidence>
<dbReference type="InterPro" id="IPR039212">
    <property type="entry name" value="RBFA_mitochondrial"/>
</dbReference>
<accession>A0AAN8SCG5</accession>
<sequence>MFQKATSLILSDISITRRSYCVHKQSKMLAKVIQKGMSKNLSKRRPIGAVQESYPLRKYEITSRRMSVLNKTFMTHITTVMMGGKHSSELLGLGIEITKVQVSPCFKYLRVYWLSGKPNLENIDVAIALNKAAGELRHEISSLNVVGRCPEITFVRDLVAEKSFIVESILSNLDLGNKSNSSESENVETEEKNDDDDDDVDYNKFQQNVLSLDHDKITGRIISEIYRQKAIELEELKRASTDNPEHKAYNMDDTNFIQFNKKEFAKFYNRQRILEKKLEKYSLGCEGLGMSESYDDNDDNEENIQDLNDMEEFENDEQDFCEYEK</sequence>
<reference evidence="2 3" key="1">
    <citation type="submission" date="2023-10" db="EMBL/GenBank/DDBJ databases">
        <title>Genomes of two closely related lineages of the louse Polyplax serrata with different host specificities.</title>
        <authorList>
            <person name="Martinu J."/>
            <person name="Tarabai H."/>
            <person name="Stefka J."/>
            <person name="Hypsa V."/>
        </authorList>
    </citation>
    <scope>NUCLEOTIDE SEQUENCE [LARGE SCALE GENOMIC DNA]</scope>
    <source>
        <strain evidence="2">HR10_N</strain>
    </source>
</reference>
<proteinExistence type="predicted"/>
<name>A0AAN8SCG5_POLSC</name>
<dbReference type="Proteomes" id="UP001372834">
    <property type="component" value="Unassembled WGS sequence"/>
</dbReference>
<dbReference type="EMBL" id="JAWJWE010000002">
    <property type="protein sequence ID" value="KAK6643484.1"/>
    <property type="molecule type" value="Genomic_DNA"/>
</dbReference>
<dbReference type="GO" id="GO:0006364">
    <property type="term" value="P:rRNA processing"/>
    <property type="evidence" value="ECO:0007669"/>
    <property type="project" value="InterPro"/>
</dbReference>
<gene>
    <name evidence="2" type="ORF">RUM43_004989</name>
</gene>
<dbReference type="Pfam" id="PF02033">
    <property type="entry name" value="RBFA"/>
    <property type="match status" value="1"/>
</dbReference>
<feature type="compositionally biased region" description="Acidic residues" evidence="1">
    <location>
        <begin position="185"/>
        <end position="200"/>
    </location>
</feature>
<dbReference type="InterPro" id="IPR000238">
    <property type="entry name" value="RbfA"/>
</dbReference>
<dbReference type="InterPro" id="IPR023799">
    <property type="entry name" value="RbfA_dom_sf"/>
</dbReference>
<comment type="caution">
    <text evidence="2">The sequence shown here is derived from an EMBL/GenBank/DDBJ whole genome shotgun (WGS) entry which is preliminary data.</text>
</comment>
<dbReference type="SUPFAM" id="SSF89919">
    <property type="entry name" value="Ribosome-binding factor A, RbfA"/>
    <property type="match status" value="1"/>
</dbReference>
<evidence type="ECO:0000313" key="3">
    <source>
        <dbReference type="Proteomes" id="UP001372834"/>
    </source>
</evidence>
<dbReference type="AlphaFoldDB" id="A0AAN8SCG5"/>